<name>A0A7G8BJB6_9BACT</name>
<dbReference type="EMBL" id="CP060394">
    <property type="protein sequence ID" value="QNI32636.1"/>
    <property type="molecule type" value="Genomic_DNA"/>
</dbReference>
<organism evidence="3 4">
    <name type="scientific">Alloacidobacterium dinghuense</name>
    <dbReference type="NCBI Taxonomy" id="2763107"/>
    <lineage>
        <taxon>Bacteria</taxon>
        <taxon>Pseudomonadati</taxon>
        <taxon>Acidobacteriota</taxon>
        <taxon>Terriglobia</taxon>
        <taxon>Terriglobales</taxon>
        <taxon>Acidobacteriaceae</taxon>
        <taxon>Alloacidobacterium</taxon>
    </lineage>
</organism>
<evidence type="ECO:0000313" key="4">
    <source>
        <dbReference type="Proteomes" id="UP000515312"/>
    </source>
</evidence>
<feature type="signal peptide" evidence="1">
    <location>
        <begin position="1"/>
        <end position="20"/>
    </location>
</feature>
<feature type="chain" id="PRO_5028862256" evidence="1">
    <location>
        <begin position="21"/>
        <end position="403"/>
    </location>
</feature>
<dbReference type="SUPFAM" id="SSF52266">
    <property type="entry name" value="SGNH hydrolase"/>
    <property type="match status" value="1"/>
</dbReference>
<dbReference type="AlphaFoldDB" id="A0A7G8BJB6"/>
<dbReference type="Gene3D" id="3.40.50.1110">
    <property type="entry name" value="SGNH hydrolase"/>
    <property type="match status" value="1"/>
</dbReference>
<evidence type="ECO:0000313" key="3">
    <source>
        <dbReference type="EMBL" id="QNI32636.1"/>
    </source>
</evidence>
<gene>
    <name evidence="3" type="ORF">H7849_01025</name>
</gene>
<dbReference type="KEGG" id="adin:H7849_01025"/>
<evidence type="ECO:0000259" key="2">
    <source>
        <dbReference type="Pfam" id="PF13472"/>
    </source>
</evidence>
<dbReference type="PANTHER" id="PTHR43784:SF2">
    <property type="entry name" value="GDSL-LIKE LIPASE_ACYLHYDROLASE, PUTATIVE (AFU_ORTHOLOGUE AFUA_2G00820)-RELATED"/>
    <property type="match status" value="1"/>
</dbReference>
<keyword evidence="3" id="KW-0378">Hydrolase</keyword>
<keyword evidence="4" id="KW-1185">Reference proteome</keyword>
<reference evidence="3 4" key="1">
    <citation type="submission" date="2020-08" db="EMBL/GenBank/DDBJ databases">
        <title>Edaphobacter telluris sp. nov. and Acidobacterium dinghuensis sp. nov., two acidobacteria isolated from forest soil.</title>
        <authorList>
            <person name="Fu J."/>
            <person name="Qiu L."/>
        </authorList>
    </citation>
    <scope>NUCLEOTIDE SEQUENCE [LARGE SCALE GENOMIC DNA]</scope>
    <source>
        <strain evidence="3">4Y35</strain>
    </source>
</reference>
<sequence>MHRKFLALAFLGFGSIAAFAQTPAANWVGTWAASPVGAVVNDGQPSPANSTYRNIVHISLGGSAVRVQLTNEFGTDPLTVGSAHIAVSAGGGSIQANSDHALTFNGRPTAEVPAGAFILSDPVNMEPAPLSDLVVSVYFPEQRIRNTTCHSFGDSTNYMLRGDATSAPTADNSSPIYAWCFVKGIDVRTNATDKAAAIVTFGDSITDGADSTRDANHRWPDVLAARLQADKKTANLGVLNQGIGGNRVLHDGYGPSALARFDRDVIAQTGVKYLIILEGINDIGRLKEPHEPGDKITADDLIFGLSQLVTRAHQHGIKVFGATLTPYLPTGYSSPQGEQVRQAYNQWITTSGVFDGVIDFDKITQDPAHPDQFLPDYDSGDHLHPKDAGYKAMGDAIDLSLFH</sequence>
<dbReference type="PANTHER" id="PTHR43784">
    <property type="entry name" value="GDSL-LIKE LIPASE/ACYLHYDROLASE, PUTATIVE (AFU_ORTHOLOGUE AFUA_2G00820)-RELATED"/>
    <property type="match status" value="1"/>
</dbReference>
<proteinExistence type="predicted"/>
<dbReference type="InterPro" id="IPR053140">
    <property type="entry name" value="GDSL_Rv0518-like"/>
</dbReference>
<dbReference type="Proteomes" id="UP000515312">
    <property type="component" value="Chromosome"/>
</dbReference>
<feature type="domain" description="SGNH hydrolase-type esterase" evidence="2">
    <location>
        <begin position="201"/>
        <end position="392"/>
    </location>
</feature>
<evidence type="ECO:0000256" key="1">
    <source>
        <dbReference type="SAM" id="SignalP"/>
    </source>
</evidence>
<dbReference type="InterPro" id="IPR036514">
    <property type="entry name" value="SGNH_hydro_sf"/>
</dbReference>
<keyword evidence="1" id="KW-0732">Signal</keyword>
<dbReference type="GO" id="GO:0016788">
    <property type="term" value="F:hydrolase activity, acting on ester bonds"/>
    <property type="evidence" value="ECO:0007669"/>
    <property type="project" value="UniProtKB-ARBA"/>
</dbReference>
<dbReference type="CDD" id="cd01830">
    <property type="entry name" value="XynE_like"/>
    <property type="match status" value="1"/>
</dbReference>
<dbReference type="RefSeq" id="WP_186743590.1">
    <property type="nucleotide sequence ID" value="NZ_CP060394.1"/>
</dbReference>
<dbReference type="InterPro" id="IPR013830">
    <property type="entry name" value="SGNH_hydro"/>
</dbReference>
<protein>
    <submittedName>
        <fullName evidence="3">SGNH/GDSL hydrolase family protein</fullName>
    </submittedName>
</protein>
<dbReference type="Pfam" id="PF13472">
    <property type="entry name" value="Lipase_GDSL_2"/>
    <property type="match status" value="1"/>
</dbReference>
<accession>A0A7G8BJB6</accession>